<gene>
    <name evidence="1" type="ORF">I8752_19610</name>
</gene>
<keyword evidence="2" id="KW-1185">Reference proteome</keyword>
<dbReference type="EMBL" id="JAECZA010000110">
    <property type="protein sequence ID" value="MBH8575182.1"/>
    <property type="molecule type" value="Genomic_DNA"/>
</dbReference>
<reference evidence="1 2" key="1">
    <citation type="journal article" date="2021" name="Int. J. Syst. Evol. Microbiol.">
        <title>Amazonocrinis nigriterrae gen. nov., sp. nov., Atlanticothrix silvestris gen. nov., sp. nov. and Dendronalium phyllosphericum gen. nov., sp. nov., nostocacean cyanobacteria from Brazilian environments.</title>
        <authorList>
            <person name="Alvarenga D.O."/>
            <person name="Andreote A.P.D."/>
            <person name="Branco L.H.Z."/>
            <person name="Delbaje E."/>
            <person name="Cruz R.B."/>
            <person name="Varani A.M."/>
            <person name="Fiore M.F."/>
        </authorList>
    </citation>
    <scope>NUCLEOTIDE SEQUENCE [LARGE SCALE GENOMIC DNA]</scope>
    <source>
        <strain evidence="1 2">CENA369</strain>
    </source>
</reference>
<evidence type="ECO:0000313" key="2">
    <source>
        <dbReference type="Proteomes" id="UP000662314"/>
    </source>
</evidence>
<dbReference type="RefSeq" id="WP_214433976.1">
    <property type="nucleotide sequence ID" value="NZ_CAWPUQ010000014.1"/>
</dbReference>
<comment type="caution">
    <text evidence="1">The sequence shown here is derived from an EMBL/GenBank/DDBJ whole genome shotgun (WGS) entry which is preliminary data.</text>
</comment>
<sequence>MKTVKLPYIFWLLIAKCIHYCLTYLNGVVLICDPVGITFKTISRTRLQDAIATQQGYTWTQKLWDKVKELYERTTRKFRQQAIFYGSYFLIQS</sequence>
<proteinExistence type="predicted"/>
<accession>A0A8J7LEQ6</accession>
<protein>
    <submittedName>
        <fullName evidence="1">Uncharacterized protein</fullName>
    </submittedName>
</protein>
<organism evidence="1 2">
    <name type="scientific">Dendronalium phyllosphericum CENA369</name>
    <dbReference type="NCBI Taxonomy" id="1725256"/>
    <lineage>
        <taxon>Bacteria</taxon>
        <taxon>Bacillati</taxon>
        <taxon>Cyanobacteriota</taxon>
        <taxon>Cyanophyceae</taxon>
        <taxon>Nostocales</taxon>
        <taxon>Nostocaceae</taxon>
        <taxon>Dendronalium</taxon>
        <taxon>Dendronalium phyllosphericum</taxon>
    </lineage>
</organism>
<dbReference type="Proteomes" id="UP000662314">
    <property type="component" value="Unassembled WGS sequence"/>
</dbReference>
<evidence type="ECO:0000313" key="1">
    <source>
        <dbReference type="EMBL" id="MBH8575182.1"/>
    </source>
</evidence>
<name>A0A8J7LEQ6_9NOST</name>
<dbReference type="AlphaFoldDB" id="A0A8J7LEQ6"/>